<keyword evidence="1" id="KW-0472">Membrane</keyword>
<feature type="transmembrane region" description="Helical" evidence="1">
    <location>
        <begin position="220"/>
        <end position="240"/>
    </location>
</feature>
<protein>
    <submittedName>
        <fullName evidence="2">Uncharacterized protein</fullName>
    </submittedName>
</protein>
<sequence>MSPIKPGLRHGARDQLMLYSEHHNGPSRPVKPQPVAIPALLQTCQLIRADALPMYFAENIFLFVLDNKDGAYKDTMRWLEHTDARGLYYLKRPLIHCDVERVHGYKYFRYAFTTRVNASLPTKSSRVGVIRHETPFQGPDDRFAVAAQAIRDFARNRAILQPSQEEHKASWIKLARDVHDALQMSPTERVQKIWLETAARMRASRIGKVVARASTRRNCFVLGAMLASMVALAVMGTLLMTKRRHMAAAESSLVNATKRSLGATGLYSANVILMG</sequence>
<keyword evidence="1" id="KW-1133">Transmembrane helix</keyword>
<keyword evidence="1" id="KW-0812">Transmembrane</keyword>
<dbReference type="EMBL" id="JAVRQU010000024">
    <property type="protein sequence ID" value="KAK5690557.1"/>
    <property type="molecule type" value="Genomic_DNA"/>
</dbReference>
<organism evidence="2 3">
    <name type="scientific">Elasticomyces elasticus</name>
    <dbReference type="NCBI Taxonomy" id="574655"/>
    <lineage>
        <taxon>Eukaryota</taxon>
        <taxon>Fungi</taxon>
        <taxon>Dikarya</taxon>
        <taxon>Ascomycota</taxon>
        <taxon>Pezizomycotina</taxon>
        <taxon>Dothideomycetes</taxon>
        <taxon>Dothideomycetidae</taxon>
        <taxon>Mycosphaerellales</taxon>
        <taxon>Teratosphaeriaceae</taxon>
        <taxon>Elasticomyces</taxon>
    </lineage>
</organism>
<dbReference type="Proteomes" id="UP001310594">
    <property type="component" value="Unassembled WGS sequence"/>
</dbReference>
<name>A0AAN7VX67_9PEZI</name>
<evidence type="ECO:0000313" key="3">
    <source>
        <dbReference type="Proteomes" id="UP001310594"/>
    </source>
</evidence>
<accession>A0AAN7VX67</accession>
<reference evidence="2" key="1">
    <citation type="submission" date="2023-08" db="EMBL/GenBank/DDBJ databases">
        <title>Black Yeasts Isolated from many extreme environments.</title>
        <authorList>
            <person name="Coleine C."/>
            <person name="Stajich J.E."/>
            <person name="Selbmann L."/>
        </authorList>
    </citation>
    <scope>NUCLEOTIDE SEQUENCE</scope>
    <source>
        <strain evidence="2">CCFEE 5810</strain>
    </source>
</reference>
<proteinExistence type="predicted"/>
<evidence type="ECO:0000256" key="1">
    <source>
        <dbReference type="SAM" id="Phobius"/>
    </source>
</evidence>
<gene>
    <name evidence="2" type="ORF">LTR97_012110</name>
</gene>
<dbReference type="AlphaFoldDB" id="A0AAN7VX67"/>
<comment type="caution">
    <text evidence="2">The sequence shown here is derived from an EMBL/GenBank/DDBJ whole genome shotgun (WGS) entry which is preliminary data.</text>
</comment>
<evidence type="ECO:0000313" key="2">
    <source>
        <dbReference type="EMBL" id="KAK5690557.1"/>
    </source>
</evidence>